<evidence type="ECO:0000256" key="7">
    <source>
        <dbReference type="ARBA" id="ARBA00022842"/>
    </source>
</evidence>
<feature type="active site" description="4-aspartylphosphate intermediate" evidence="13">
    <location>
        <position position="428"/>
    </location>
</feature>
<feature type="transmembrane region" description="Helical" evidence="16">
    <location>
        <begin position="84"/>
        <end position="102"/>
    </location>
</feature>
<keyword evidence="9 16" id="KW-1133">Transmembrane helix</keyword>
<keyword evidence="8 16" id="KW-1278">Translocase</keyword>
<dbReference type="SUPFAM" id="SSF56784">
    <property type="entry name" value="HAD-like"/>
    <property type="match status" value="1"/>
</dbReference>
<feature type="binding site" evidence="14">
    <location>
        <position position="736"/>
    </location>
    <ligand>
        <name>ATP</name>
        <dbReference type="ChEBI" id="CHEBI:30616"/>
    </ligand>
</feature>
<dbReference type="GO" id="GO:0000287">
    <property type="term" value="F:magnesium ion binding"/>
    <property type="evidence" value="ECO:0007669"/>
    <property type="project" value="UniProtKB-UniRule"/>
</dbReference>
<dbReference type="Gene3D" id="3.40.1110.10">
    <property type="entry name" value="Calcium-transporting ATPase, cytoplasmic domain N"/>
    <property type="match status" value="1"/>
</dbReference>
<dbReference type="GO" id="GO:0016887">
    <property type="term" value="F:ATP hydrolysis activity"/>
    <property type="evidence" value="ECO:0007669"/>
    <property type="project" value="InterPro"/>
</dbReference>
<dbReference type="NCBIfam" id="TIGR01652">
    <property type="entry name" value="ATPase-Plipid"/>
    <property type="match status" value="1"/>
</dbReference>
<dbReference type="SFLD" id="SFLDF00027">
    <property type="entry name" value="p-type_atpase"/>
    <property type="match status" value="1"/>
</dbReference>
<dbReference type="Proteomes" id="UP000289738">
    <property type="component" value="Chromosome A05"/>
</dbReference>
<dbReference type="SFLD" id="SFLDS00003">
    <property type="entry name" value="Haloacid_Dehalogenase"/>
    <property type="match status" value="1"/>
</dbReference>
<accession>A0A445D3A4</accession>
<dbReference type="FunFam" id="2.70.150.10:FF:000023">
    <property type="entry name" value="Phospholipid-transporting ATPase"/>
    <property type="match status" value="1"/>
</dbReference>
<feature type="binding site" evidence="14">
    <location>
        <position position="429"/>
    </location>
    <ligand>
        <name>ATP</name>
        <dbReference type="ChEBI" id="CHEBI:30616"/>
    </ligand>
</feature>
<evidence type="ECO:0000256" key="11">
    <source>
        <dbReference type="ARBA" id="ARBA00034036"/>
    </source>
</evidence>
<dbReference type="InterPro" id="IPR023214">
    <property type="entry name" value="HAD_sf"/>
</dbReference>
<reference evidence="19 20" key="1">
    <citation type="submission" date="2019-01" db="EMBL/GenBank/DDBJ databases">
        <title>Sequencing of cultivated peanut Arachis hypogaea provides insights into genome evolution and oil improvement.</title>
        <authorList>
            <person name="Chen X."/>
        </authorList>
    </citation>
    <scope>NUCLEOTIDE SEQUENCE [LARGE SCALE GENOMIC DNA]</scope>
    <source>
        <strain evidence="20">cv. Fuhuasheng</strain>
        <tissue evidence="19">Leaves</tissue>
    </source>
</reference>
<dbReference type="InterPro" id="IPR001757">
    <property type="entry name" value="P_typ_ATPase"/>
</dbReference>
<evidence type="ECO:0000256" key="3">
    <source>
        <dbReference type="ARBA" id="ARBA00022692"/>
    </source>
</evidence>
<dbReference type="InterPro" id="IPR006539">
    <property type="entry name" value="P-type_ATPase_IV"/>
</dbReference>
<feature type="binding site" evidence="15">
    <location>
        <position position="877"/>
    </location>
    <ligand>
        <name>Mg(2+)</name>
        <dbReference type="ChEBI" id="CHEBI:18420"/>
    </ligand>
</feature>
<dbReference type="CDD" id="cd02073">
    <property type="entry name" value="P-type_ATPase_APLT_Dnf-like"/>
    <property type="match status" value="1"/>
</dbReference>
<evidence type="ECO:0000256" key="1">
    <source>
        <dbReference type="ARBA" id="ARBA00004141"/>
    </source>
</evidence>
<evidence type="ECO:0000259" key="17">
    <source>
        <dbReference type="Pfam" id="PF16209"/>
    </source>
</evidence>
<dbReference type="FunFam" id="3.40.1110.10:FF:000042">
    <property type="entry name" value="Phospholipid-transporting ATPase"/>
    <property type="match status" value="1"/>
</dbReference>
<feature type="domain" description="P-type ATPase N-terminal" evidence="17">
    <location>
        <begin position="42"/>
        <end position="105"/>
    </location>
</feature>
<evidence type="ECO:0000256" key="12">
    <source>
        <dbReference type="ARBA" id="ARBA00054150"/>
    </source>
</evidence>
<feature type="binding site" evidence="14">
    <location>
        <position position="735"/>
    </location>
    <ligand>
        <name>ATP</name>
        <dbReference type="ChEBI" id="CHEBI:30616"/>
    </ligand>
</feature>
<feature type="transmembrane region" description="Helical" evidence="16">
    <location>
        <begin position="359"/>
        <end position="380"/>
    </location>
</feature>
<comment type="catalytic activity">
    <reaction evidence="11 16">
        <text>ATP + H2O + phospholipidSide 1 = ADP + phosphate + phospholipidSide 2.</text>
        <dbReference type="EC" id="7.6.2.1"/>
    </reaction>
</comment>
<evidence type="ECO:0000256" key="15">
    <source>
        <dbReference type="PIRSR" id="PIRSR606539-3"/>
    </source>
</evidence>
<evidence type="ECO:0000256" key="2">
    <source>
        <dbReference type="ARBA" id="ARBA00008109"/>
    </source>
</evidence>
<feature type="binding site" evidence="14">
    <location>
        <position position="430"/>
    </location>
    <ligand>
        <name>ATP</name>
        <dbReference type="ChEBI" id="CHEBI:30616"/>
    </ligand>
</feature>
<feature type="binding site" evidence="14">
    <location>
        <position position="550"/>
    </location>
    <ligand>
        <name>ATP</name>
        <dbReference type="ChEBI" id="CHEBI:30616"/>
    </ligand>
</feature>
<feature type="binding site" evidence="14">
    <location>
        <position position="857"/>
    </location>
    <ligand>
        <name>ATP</name>
        <dbReference type="ChEBI" id="CHEBI:30616"/>
    </ligand>
</feature>
<dbReference type="Pfam" id="PF16209">
    <property type="entry name" value="PhoLip_ATPase_N"/>
    <property type="match status" value="1"/>
</dbReference>
<feature type="transmembrane region" description="Helical" evidence="16">
    <location>
        <begin position="304"/>
        <end position="325"/>
    </location>
</feature>
<feature type="transmembrane region" description="Helical" evidence="16">
    <location>
        <begin position="1124"/>
        <end position="1144"/>
    </location>
</feature>
<dbReference type="Pfam" id="PF16212">
    <property type="entry name" value="PhoLip_ATPase_C"/>
    <property type="match status" value="1"/>
</dbReference>
<evidence type="ECO:0000313" key="19">
    <source>
        <dbReference type="EMBL" id="RYR57727.1"/>
    </source>
</evidence>
<dbReference type="Gene3D" id="2.70.150.10">
    <property type="entry name" value="Calcium-transporting ATPase, cytoplasmic transduction domain A"/>
    <property type="match status" value="1"/>
</dbReference>
<dbReference type="InterPro" id="IPR008250">
    <property type="entry name" value="ATPase_P-typ_transduc_dom_A_sf"/>
</dbReference>
<sequence>MPEGIITKKRIHFSKLYSFSCLKSSFGDGHSQIGQKGYSRIVYCNDPDNPDAIQQNYRGNYVSTTKYTAFNFIPKSLFEQFRRVANIYFLVVACVSFSPLAPYTALSIVAPLLLVIGATMAKEAVEDWRRRKQDIEANNRKVLVYGKNYTFVETRWKKLRVGDIVKVCKDEYFPADILLLSSSYGDGVCYVETMNLDGETNLKLKHALDATSHLQDEKPIQKFRAMVKCEDPNENLYSFIGNLHYEGKEYPLSLQQILLRDSKLKNTDHIFGVVIFTGHDTKVMQNSTDPPSKRSKIERKMDKIIYILFSTLIFISFIGSVYFGVETKRDTSGRRYRRWYVRPDSTTVFYDPRSATLSALLHFLTALMLFGYLIPISLYVSIELVKVLQSVFINRDQEMYYEEMDRPARARTSNLNEELGQVDTILSDKTGTLTCNSMEFVKCSIGGIRYGRGMTEVEKALAKRGKNVESQVDEASCDFSGQDSDVEDSRPPVKGFNFRDERIMNGKWVNEPQSDIIQKFFRVLAICHTAIPDVDQGSGEISYEAESPDEAAFVIAAKELGFELFARTQTSISLHELNYKTGKKVDRVYQLLHVLEFSSSRKRMSVIVRNEENQLLLLCKGADSVMFERLSEKGRQYEAETKEHIKQYAEAGLRTLVITYRELDEEEYKLWEVEFSKAKTSVGADRDALVDAAADKMERNLILLGSTAVEDRLQKGVPECIERLAKAGIKLWVLTGDKMETAVNIGYACGLLRQDMKQIVITLDSPNIIALEKQGDKDALKKESLESIKKQIGEGIKQIKFVKESTNTDKESSSSFGLIIDGKSLDYSLNKNLENSFFELATSCASVICCRSSPKQKARVTKMVKLGTGQTTLSIGDGANDVGMLQEADIGVGISGAEGMQAVMASDFAIAQFRFLERLLLVHGHWCYRRISMMICYFFYKNIAFGFTLFWFEAYASFSGQAAYNDWYMSFYNVFFTSLPVIALGVFDQDVSAKLCLKYPFLYLEGVEDTLFSWPRIIGWMVNGVLSSLAMFFLTANSVMTQAFRRDGQVVDFEILGVTMYTCVVWTVNCQMALSINYFTWIQHFFIWGSIAFWYVFVLVYGYLSPEISTTAHMVFVEACAPSLLYWLVTLLVVVSALLPYFCYRSFQSRFLPMYHDIIQRKQVEGSDIEICDEVPKQVHGKLIHLRERLKQREL</sequence>
<dbReference type="GO" id="GO:0005886">
    <property type="term" value="C:plasma membrane"/>
    <property type="evidence" value="ECO:0007669"/>
    <property type="project" value="TreeGrafter"/>
</dbReference>
<feature type="transmembrane region" description="Helical" evidence="16">
    <location>
        <begin position="938"/>
        <end position="958"/>
    </location>
</feature>
<dbReference type="Gene3D" id="3.40.50.1000">
    <property type="entry name" value="HAD superfamily/HAD-like"/>
    <property type="match status" value="1"/>
</dbReference>
<dbReference type="NCBIfam" id="TIGR01494">
    <property type="entry name" value="ATPase_P-type"/>
    <property type="match status" value="1"/>
</dbReference>
<feature type="binding site" evidence="15">
    <location>
        <position position="430"/>
    </location>
    <ligand>
        <name>Mg(2+)</name>
        <dbReference type="ChEBI" id="CHEBI:18420"/>
    </ligand>
</feature>
<dbReference type="InterPro" id="IPR044492">
    <property type="entry name" value="P_typ_ATPase_HD_dom"/>
</dbReference>
<feature type="binding site" evidence="14">
    <location>
        <position position="737"/>
    </location>
    <ligand>
        <name>ATP</name>
        <dbReference type="ChEBI" id="CHEBI:30616"/>
    </ligand>
</feature>
<dbReference type="FunFam" id="3.40.50.1000:FF:000023">
    <property type="entry name" value="Phospholipid-transporting ATPase"/>
    <property type="match status" value="1"/>
</dbReference>
<evidence type="ECO:0000256" key="14">
    <source>
        <dbReference type="PIRSR" id="PIRSR606539-2"/>
    </source>
</evidence>
<dbReference type="SUPFAM" id="SSF81665">
    <property type="entry name" value="Calcium ATPase, transmembrane domain M"/>
    <property type="match status" value="1"/>
</dbReference>
<feature type="binding site" evidence="14">
    <location>
        <position position="851"/>
    </location>
    <ligand>
        <name>ATP</name>
        <dbReference type="ChEBI" id="CHEBI:30616"/>
    </ligand>
</feature>
<keyword evidence="5 14" id="KW-0547">Nucleotide-binding</keyword>
<dbReference type="EMBL" id="SDMP01000005">
    <property type="protein sequence ID" value="RYR57727.1"/>
    <property type="molecule type" value="Genomic_DNA"/>
</dbReference>
<dbReference type="InterPro" id="IPR032630">
    <property type="entry name" value="P_typ_ATPase_c"/>
</dbReference>
<evidence type="ECO:0000256" key="8">
    <source>
        <dbReference type="ARBA" id="ARBA00022967"/>
    </source>
</evidence>
<keyword evidence="10 16" id="KW-0472">Membrane</keyword>
<dbReference type="GO" id="GO:0005783">
    <property type="term" value="C:endoplasmic reticulum"/>
    <property type="evidence" value="ECO:0007669"/>
    <property type="project" value="UniProtKB-ARBA"/>
</dbReference>
<name>A0A445D3A4_ARAHY</name>
<evidence type="ECO:0000256" key="6">
    <source>
        <dbReference type="ARBA" id="ARBA00022840"/>
    </source>
</evidence>
<keyword evidence="20" id="KW-1185">Reference proteome</keyword>
<feature type="domain" description="P-type ATPase C-terminal" evidence="18">
    <location>
        <begin position="903"/>
        <end position="1153"/>
    </location>
</feature>
<feature type="binding site" evidence="15">
    <location>
        <position position="428"/>
    </location>
    <ligand>
        <name>Mg(2+)</name>
        <dbReference type="ChEBI" id="CHEBI:18420"/>
    </ligand>
</feature>
<organism evidence="19 20">
    <name type="scientific">Arachis hypogaea</name>
    <name type="common">Peanut</name>
    <dbReference type="NCBI Taxonomy" id="3818"/>
    <lineage>
        <taxon>Eukaryota</taxon>
        <taxon>Viridiplantae</taxon>
        <taxon>Streptophyta</taxon>
        <taxon>Embryophyta</taxon>
        <taxon>Tracheophyta</taxon>
        <taxon>Spermatophyta</taxon>
        <taxon>Magnoliopsida</taxon>
        <taxon>eudicotyledons</taxon>
        <taxon>Gunneridae</taxon>
        <taxon>Pentapetalae</taxon>
        <taxon>rosids</taxon>
        <taxon>fabids</taxon>
        <taxon>Fabales</taxon>
        <taxon>Fabaceae</taxon>
        <taxon>Papilionoideae</taxon>
        <taxon>50 kb inversion clade</taxon>
        <taxon>dalbergioids sensu lato</taxon>
        <taxon>Dalbergieae</taxon>
        <taxon>Pterocarpus clade</taxon>
        <taxon>Arachis</taxon>
    </lineage>
</organism>
<comment type="similarity">
    <text evidence="2 16">Belongs to the cation transport ATPase (P-type) (TC 3.A.3) family. Type IV subfamily.</text>
</comment>
<evidence type="ECO:0000259" key="18">
    <source>
        <dbReference type="Pfam" id="PF16212"/>
    </source>
</evidence>
<dbReference type="SFLD" id="SFLDG00002">
    <property type="entry name" value="C1.7:_P-type_atpase_like"/>
    <property type="match status" value="1"/>
</dbReference>
<feature type="binding site" evidence="14">
    <location>
        <position position="881"/>
    </location>
    <ligand>
        <name>ATP</name>
        <dbReference type="ChEBI" id="CHEBI:30616"/>
    </ligand>
</feature>
<evidence type="ECO:0000256" key="10">
    <source>
        <dbReference type="ARBA" id="ARBA00023136"/>
    </source>
</evidence>
<dbReference type="InterPro" id="IPR018303">
    <property type="entry name" value="ATPase_P-typ_P_site"/>
</dbReference>
<dbReference type="InterPro" id="IPR023299">
    <property type="entry name" value="ATPase_P-typ_cyto_dom_N"/>
</dbReference>
<feature type="transmembrane region" description="Helical" evidence="16">
    <location>
        <begin position="1085"/>
        <end position="1104"/>
    </location>
</feature>
<dbReference type="PRINTS" id="PR00119">
    <property type="entry name" value="CATATPASE"/>
</dbReference>
<evidence type="ECO:0000256" key="4">
    <source>
        <dbReference type="ARBA" id="ARBA00022723"/>
    </source>
</evidence>
<gene>
    <name evidence="19" type="ORF">Ahy_A05g023432</name>
</gene>
<dbReference type="InterPro" id="IPR023298">
    <property type="entry name" value="ATPase_P-typ_TM_dom_sf"/>
</dbReference>
<dbReference type="PANTHER" id="PTHR24092">
    <property type="entry name" value="PROBABLE PHOSPHOLIPID-TRANSPORTING ATPASE"/>
    <property type="match status" value="1"/>
</dbReference>
<dbReference type="InterPro" id="IPR032631">
    <property type="entry name" value="P-type_ATPase_N"/>
</dbReference>
<dbReference type="Pfam" id="PF13246">
    <property type="entry name" value="Cation_ATPase"/>
    <property type="match status" value="1"/>
</dbReference>
<comment type="function">
    <text evidence="12">Involved in transport of phospholipids.</text>
</comment>
<dbReference type="GO" id="GO:0045332">
    <property type="term" value="P:phospholipid translocation"/>
    <property type="evidence" value="ECO:0007669"/>
    <property type="project" value="TreeGrafter"/>
</dbReference>
<feature type="transmembrane region" description="Helical" evidence="16">
    <location>
        <begin position="970"/>
        <end position="987"/>
    </location>
</feature>
<keyword evidence="4 15" id="KW-0479">Metal-binding</keyword>
<comment type="subcellular location">
    <subcellularLocation>
        <location evidence="1 16">Membrane</location>
        <topology evidence="1 16">Multi-pass membrane protein</topology>
    </subcellularLocation>
</comment>
<keyword evidence="3 16" id="KW-0812">Transmembrane</keyword>
<dbReference type="InterPro" id="IPR036412">
    <property type="entry name" value="HAD-like_sf"/>
</dbReference>
<evidence type="ECO:0000256" key="13">
    <source>
        <dbReference type="PIRSR" id="PIRSR606539-1"/>
    </source>
</evidence>
<evidence type="ECO:0000256" key="5">
    <source>
        <dbReference type="ARBA" id="ARBA00022741"/>
    </source>
</evidence>
<feature type="transmembrane region" description="Helical" evidence="16">
    <location>
        <begin position="1017"/>
        <end position="1035"/>
    </location>
</feature>
<protein>
    <recommendedName>
        <fullName evidence="16">Phospholipid-transporting ATPase</fullName>
        <ecNumber evidence="16">7.6.2.1</ecNumber>
    </recommendedName>
</protein>
<keyword evidence="7 15" id="KW-0460">Magnesium</keyword>
<dbReference type="PROSITE" id="PS00154">
    <property type="entry name" value="ATPASE_E1_E2"/>
    <property type="match status" value="1"/>
</dbReference>
<dbReference type="PANTHER" id="PTHR24092:SF165">
    <property type="entry name" value="PHOSPHOLIPID-TRANSPORTING ATPASE 8-RELATED"/>
    <property type="match status" value="1"/>
</dbReference>
<dbReference type="EC" id="7.6.2.1" evidence="16"/>
<evidence type="ECO:0000313" key="20">
    <source>
        <dbReference type="Proteomes" id="UP000289738"/>
    </source>
</evidence>
<dbReference type="SUPFAM" id="SSF81660">
    <property type="entry name" value="Metal cation-transporting ATPase, ATP-binding domain N"/>
    <property type="match status" value="1"/>
</dbReference>
<feature type="binding site" evidence="15">
    <location>
        <position position="881"/>
    </location>
    <ligand>
        <name>Mg(2+)</name>
        <dbReference type="ChEBI" id="CHEBI:18420"/>
    </ligand>
</feature>
<dbReference type="STRING" id="3818.A0A445D3A4"/>
<comment type="caution">
    <text evidence="19">The sequence shown here is derived from an EMBL/GenBank/DDBJ whole genome shotgun (WGS) entry which is preliminary data.</text>
</comment>
<comment type="cofactor">
    <cofactor evidence="15">
        <name>Mg(2+)</name>
        <dbReference type="ChEBI" id="CHEBI:18420"/>
    </cofactor>
</comment>
<dbReference type="GO" id="GO:0005524">
    <property type="term" value="F:ATP binding"/>
    <property type="evidence" value="ECO:0007669"/>
    <property type="project" value="UniProtKB-UniRule"/>
</dbReference>
<feature type="binding site" evidence="14">
    <location>
        <position position="654"/>
    </location>
    <ligand>
        <name>ATP</name>
        <dbReference type="ChEBI" id="CHEBI:30616"/>
    </ligand>
</feature>
<evidence type="ECO:0000256" key="9">
    <source>
        <dbReference type="ARBA" id="ARBA00022989"/>
    </source>
</evidence>
<dbReference type="SUPFAM" id="SSF81653">
    <property type="entry name" value="Calcium ATPase, transduction domain A"/>
    <property type="match status" value="1"/>
</dbReference>
<feature type="binding site" evidence="14">
    <location>
        <position position="597"/>
    </location>
    <ligand>
        <name>ATP</name>
        <dbReference type="ChEBI" id="CHEBI:30616"/>
    </ligand>
</feature>
<dbReference type="GO" id="GO:0140327">
    <property type="term" value="F:flippase activity"/>
    <property type="evidence" value="ECO:0007669"/>
    <property type="project" value="UniProtKB-ARBA"/>
</dbReference>
<feature type="binding site" evidence="14">
    <location>
        <position position="620"/>
    </location>
    <ligand>
        <name>ATP</name>
        <dbReference type="ChEBI" id="CHEBI:30616"/>
    </ligand>
</feature>
<dbReference type="AlphaFoldDB" id="A0A445D3A4"/>
<feature type="binding site" evidence="14">
    <location>
        <position position="428"/>
    </location>
    <ligand>
        <name>ATP</name>
        <dbReference type="ChEBI" id="CHEBI:30616"/>
    </ligand>
</feature>
<feature type="binding site" evidence="14">
    <location>
        <position position="880"/>
    </location>
    <ligand>
        <name>ATP</name>
        <dbReference type="ChEBI" id="CHEBI:30616"/>
    </ligand>
</feature>
<keyword evidence="6 14" id="KW-0067">ATP-binding</keyword>
<evidence type="ECO:0000256" key="16">
    <source>
        <dbReference type="RuleBase" id="RU362033"/>
    </source>
</evidence>
<proteinExistence type="inferred from homology"/>